<dbReference type="GO" id="GO:0019646">
    <property type="term" value="P:aerobic electron transport chain"/>
    <property type="evidence" value="ECO:0007669"/>
    <property type="project" value="TreeGrafter"/>
</dbReference>
<dbReference type="EMBL" id="FPBO01000018">
    <property type="protein sequence ID" value="SFU98973.1"/>
    <property type="molecule type" value="Genomic_DNA"/>
</dbReference>
<dbReference type="SUPFAM" id="SSF51905">
    <property type="entry name" value="FAD/NAD(P)-binding domain"/>
    <property type="match status" value="1"/>
</dbReference>
<organism evidence="7 8">
    <name type="scientific">Pseudoduganella namucuonensis</name>
    <dbReference type="NCBI Taxonomy" id="1035707"/>
    <lineage>
        <taxon>Bacteria</taxon>
        <taxon>Pseudomonadati</taxon>
        <taxon>Pseudomonadota</taxon>
        <taxon>Betaproteobacteria</taxon>
        <taxon>Burkholderiales</taxon>
        <taxon>Oxalobacteraceae</taxon>
        <taxon>Telluria group</taxon>
        <taxon>Pseudoduganella</taxon>
    </lineage>
</organism>
<feature type="domain" description="FAD/NAD(P)-binding" evidence="6">
    <location>
        <begin position="4"/>
        <end position="317"/>
    </location>
</feature>
<dbReference type="InterPro" id="IPR036188">
    <property type="entry name" value="FAD/NAD-bd_sf"/>
</dbReference>
<dbReference type="Pfam" id="PF07992">
    <property type="entry name" value="Pyr_redox_2"/>
    <property type="match status" value="1"/>
</dbReference>
<evidence type="ECO:0000256" key="5">
    <source>
        <dbReference type="ARBA" id="ARBA00023002"/>
    </source>
</evidence>
<name>A0A1I7KNE8_9BURK</name>
<accession>A0A1I7KNE8</accession>
<dbReference type="PANTHER" id="PTHR42913">
    <property type="entry name" value="APOPTOSIS-INDUCING FACTOR 1"/>
    <property type="match status" value="1"/>
</dbReference>
<keyword evidence="3" id="KW-0285">Flavoprotein</keyword>
<evidence type="ECO:0000256" key="2">
    <source>
        <dbReference type="ARBA" id="ARBA00005272"/>
    </source>
</evidence>
<evidence type="ECO:0000256" key="1">
    <source>
        <dbReference type="ARBA" id="ARBA00001974"/>
    </source>
</evidence>
<dbReference type="Gene3D" id="3.50.50.100">
    <property type="match status" value="1"/>
</dbReference>
<dbReference type="RefSeq" id="WP_093557116.1">
    <property type="nucleotide sequence ID" value="NZ_FPBO01000018.1"/>
</dbReference>
<comment type="cofactor">
    <cofactor evidence="1">
        <name>FAD</name>
        <dbReference type="ChEBI" id="CHEBI:57692"/>
    </cofactor>
</comment>
<dbReference type="PANTHER" id="PTHR42913:SF3">
    <property type="entry name" value="64 KDA MITOCHONDRIAL NADH DEHYDROGENASE (EUROFUNG)"/>
    <property type="match status" value="1"/>
</dbReference>
<dbReference type="OrthoDB" id="9781621at2"/>
<dbReference type="InterPro" id="IPR023753">
    <property type="entry name" value="FAD/NAD-binding_dom"/>
</dbReference>
<keyword evidence="5" id="KW-0560">Oxidoreductase</keyword>
<dbReference type="InterPro" id="IPR051169">
    <property type="entry name" value="NADH-Q_oxidoreductase"/>
</dbReference>
<dbReference type="PRINTS" id="PR00368">
    <property type="entry name" value="FADPNR"/>
</dbReference>
<evidence type="ECO:0000256" key="3">
    <source>
        <dbReference type="ARBA" id="ARBA00022630"/>
    </source>
</evidence>
<protein>
    <submittedName>
        <fullName evidence="7">NADH dehydrogenase</fullName>
    </submittedName>
</protein>
<evidence type="ECO:0000313" key="7">
    <source>
        <dbReference type="EMBL" id="SFU98973.1"/>
    </source>
</evidence>
<dbReference type="PRINTS" id="PR00469">
    <property type="entry name" value="PNDRDTASEII"/>
</dbReference>
<gene>
    <name evidence="7" type="ORF">SAMN05216552_101855</name>
</gene>
<sequence>MSRKIVIVGGGFAGLWGALGAARLLDMEGRADGPVEIALVSPAPVLAMRPRLHESEPEGMTTPILPLLEAAGVRYIQGTVDRIHQRDQCVEATSADGGRLTLSYDRLLLTSGSRMHRPEVPGLREHAFSVDQLEEAVALDRHLKRLASLPETPARNTVVVVGGGFTGIEVACELPARLRAALGGDAAFDIVLVERGAEIGPDLGAGPRPVIEEALDKLGVTRVLGAAVVAVDTGGVRTADGRRVEAATVIWTGGPRASALTEQLAGERDALGRLRVEDDLRVAGVPGVFAAGDVASAVVDDQGKHALMSCQHALDMGRHAGHNVAADLLGLPTLAYRQPRYVTCLDLGGWGAVYTEGWDRQVKMAGADAKALKVKINTQWIYPPSADRATLLAAAAPARAVAG</sequence>
<evidence type="ECO:0000313" key="8">
    <source>
        <dbReference type="Proteomes" id="UP000199391"/>
    </source>
</evidence>
<keyword evidence="4" id="KW-0274">FAD</keyword>
<dbReference type="STRING" id="1035707.SAMN05216552_101855"/>
<evidence type="ECO:0000256" key="4">
    <source>
        <dbReference type="ARBA" id="ARBA00022827"/>
    </source>
</evidence>
<dbReference type="GO" id="GO:0003955">
    <property type="term" value="F:NAD(P)H dehydrogenase (quinone) activity"/>
    <property type="evidence" value="ECO:0007669"/>
    <property type="project" value="TreeGrafter"/>
</dbReference>
<dbReference type="AlphaFoldDB" id="A0A1I7KNE8"/>
<comment type="similarity">
    <text evidence="2">Belongs to the NADH dehydrogenase family.</text>
</comment>
<reference evidence="8" key="1">
    <citation type="submission" date="2016-10" db="EMBL/GenBank/DDBJ databases">
        <authorList>
            <person name="Varghese N."/>
            <person name="Submissions S."/>
        </authorList>
    </citation>
    <scope>NUCLEOTIDE SEQUENCE [LARGE SCALE GENOMIC DNA]</scope>
    <source>
        <strain evidence="8">CGMCC 1.11014</strain>
    </source>
</reference>
<evidence type="ECO:0000259" key="6">
    <source>
        <dbReference type="Pfam" id="PF07992"/>
    </source>
</evidence>
<proteinExistence type="inferred from homology"/>
<dbReference type="Proteomes" id="UP000199391">
    <property type="component" value="Unassembled WGS sequence"/>
</dbReference>
<keyword evidence="8" id="KW-1185">Reference proteome</keyword>